<organism evidence="2 3">
    <name type="scientific">Microvenator marinus</name>
    <dbReference type="NCBI Taxonomy" id="2600177"/>
    <lineage>
        <taxon>Bacteria</taxon>
        <taxon>Deltaproteobacteria</taxon>
        <taxon>Bradymonadales</taxon>
        <taxon>Microvenatoraceae</taxon>
        <taxon>Microvenator</taxon>
    </lineage>
</organism>
<proteinExistence type="predicted"/>
<name>A0A5B8XWU4_9DELT</name>
<keyword evidence="2" id="KW-0489">Methyltransferase</keyword>
<keyword evidence="2" id="KW-0808">Transferase</keyword>
<evidence type="ECO:0000259" key="1">
    <source>
        <dbReference type="Pfam" id="PF01170"/>
    </source>
</evidence>
<dbReference type="GO" id="GO:0030488">
    <property type="term" value="P:tRNA methylation"/>
    <property type="evidence" value="ECO:0007669"/>
    <property type="project" value="TreeGrafter"/>
</dbReference>
<evidence type="ECO:0000313" key="2">
    <source>
        <dbReference type="EMBL" id="QED30075.1"/>
    </source>
</evidence>
<dbReference type="Pfam" id="PF01170">
    <property type="entry name" value="UPF0020"/>
    <property type="match status" value="1"/>
</dbReference>
<dbReference type="SUPFAM" id="SSF53335">
    <property type="entry name" value="S-adenosyl-L-methionine-dependent methyltransferases"/>
    <property type="match status" value="1"/>
</dbReference>
<protein>
    <submittedName>
        <fullName evidence="2">Methyltransferase</fullName>
    </submittedName>
</protein>
<dbReference type="SUPFAM" id="SSF48371">
    <property type="entry name" value="ARM repeat"/>
    <property type="match status" value="1"/>
</dbReference>
<keyword evidence="3" id="KW-1185">Reference proteome</keyword>
<dbReference type="Gene3D" id="1.25.10.10">
    <property type="entry name" value="Leucine-rich Repeat Variant"/>
    <property type="match status" value="1"/>
</dbReference>
<reference evidence="2 3" key="1">
    <citation type="submission" date="2019-08" db="EMBL/GenBank/DDBJ databases">
        <authorList>
            <person name="Liang Q."/>
        </authorList>
    </citation>
    <scope>NUCLEOTIDE SEQUENCE [LARGE SCALE GENOMIC DNA]</scope>
    <source>
        <strain evidence="2 3">V1718</strain>
    </source>
</reference>
<dbReference type="RefSeq" id="WP_146963440.1">
    <property type="nucleotide sequence ID" value="NZ_CP042467.1"/>
</dbReference>
<dbReference type="Gene3D" id="3.40.50.150">
    <property type="entry name" value="Vaccinia Virus protein VP39"/>
    <property type="match status" value="1"/>
</dbReference>
<evidence type="ECO:0000313" key="3">
    <source>
        <dbReference type="Proteomes" id="UP000321595"/>
    </source>
</evidence>
<dbReference type="InterPro" id="IPR011989">
    <property type="entry name" value="ARM-like"/>
</dbReference>
<dbReference type="AlphaFoldDB" id="A0A5B8XWU4"/>
<dbReference type="Pfam" id="PF13646">
    <property type="entry name" value="HEAT_2"/>
    <property type="match status" value="1"/>
</dbReference>
<dbReference type="CDD" id="cd02440">
    <property type="entry name" value="AdoMet_MTases"/>
    <property type="match status" value="1"/>
</dbReference>
<feature type="domain" description="Ribosomal RNA large subunit methyltransferase K/L-like methyltransferase" evidence="1">
    <location>
        <begin position="358"/>
        <end position="522"/>
    </location>
</feature>
<dbReference type="InterPro" id="IPR029063">
    <property type="entry name" value="SAM-dependent_MTases_sf"/>
</dbReference>
<dbReference type="PANTHER" id="PTHR14911:SF13">
    <property type="entry name" value="TRNA (GUANINE(6)-N2)-METHYLTRANSFERASE THUMP3"/>
    <property type="match status" value="1"/>
</dbReference>
<dbReference type="GO" id="GO:0016423">
    <property type="term" value="F:tRNA (guanine) methyltransferase activity"/>
    <property type="evidence" value="ECO:0007669"/>
    <property type="project" value="TreeGrafter"/>
</dbReference>
<gene>
    <name evidence="2" type="ORF">FRD01_23130</name>
</gene>
<dbReference type="KEGG" id="bbae:FRD01_23130"/>
<accession>A0A5B8XWU4</accession>
<dbReference type="InterPro" id="IPR016024">
    <property type="entry name" value="ARM-type_fold"/>
</dbReference>
<sequence>MKTKVEGLIQRCDRPDFTPGKRHFPELLELAVSDDESIRKKAISAWLRAGAPGLDWLVRELEGQEFSSTFRARIARVIQRFAADDVGSSRVQMQELLKDPDEQVQRVVIQAMGQWKDAEEVQLEALLLDHWNSVKELATERGIIKTLGRVGGEKSLALIQDYVDRLEEIDEATQKTIDKTRLEIERRLSRSEANGLDLNVPVQARLRIFSKPGLEFLVQDELKEHSLVSNTPGELECDWDAPLIQLYNSRVMLGFAIVTSSESTRGGLGQALARLLQKKSVLGVLKRVTRGPIRYRIEWMDHGKLRAETLEAAKLLSEGSPELVNDPSERDWDIEVYQVKKSIYALLKPRVEDTRFLWRQEDVPAASHPTVAAALVRLAQVFDRAKVWDPFMGSAQELIEAGKVANEVILVGSDTDAAAIEAARKNLDAAGVKAKIHQTMAQRLDITGQDFIITNPPLGWRIHGPHSVGKSLESLFKEVIPNLSRALKPGGKLVWMSPNPKLTDPIAKAQGLELRMKKPVDLGGMNATLQVWVKR</sequence>
<dbReference type="EMBL" id="CP042467">
    <property type="protein sequence ID" value="QED30075.1"/>
    <property type="molecule type" value="Genomic_DNA"/>
</dbReference>
<dbReference type="InterPro" id="IPR000241">
    <property type="entry name" value="RlmKL-like_Mtase"/>
</dbReference>
<dbReference type="PANTHER" id="PTHR14911">
    <property type="entry name" value="THUMP DOMAIN-CONTAINING"/>
    <property type="match status" value="1"/>
</dbReference>
<dbReference type="OrthoDB" id="1637728at2"/>
<dbReference type="Proteomes" id="UP000321595">
    <property type="component" value="Chromosome"/>
</dbReference>